<comment type="subunit">
    <text evidence="7">Monomer.</text>
</comment>
<dbReference type="Pfam" id="PF01202">
    <property type="entry name" value="SKI"/>
    <property type="match status" value="1"/>
</dbReference>
<feature type="binding site" evidence="7">
    <location>
        <position position="105"/>
    </location>
    <ligand>
        <name>substrate</name>
    </ligand>
</feature>
<gene>
    <name evidence="7" type="primary">aroK</name>
    <name evidence="8" type="ORF">AU468_13170</name>
</gene>
<protein>
    <recommendedName>
        <fullName evidence="7">Shikimate kinase</fullName>
        <shortName evidence="7">SK</shortName>
        <ecNumber evidence="7">2.7.1.71</ecNumber>
    </recommendedName>
</protein>
<keyword evidence="3 7" id="KW-0547">Nucleotide-binding</keyword>
<dbReference type="EMBL" id="LPWH01000122">
    <property type="protein sequence ID" value="POQ98529.1"/>
    <property type="molecule type" value="Genomic_DNA"/>
</dbReference>
<evidence type="ECO:0000256" key="7">
    <source>
        <dbReference type="HAMAP-Rule" id="MF_00109"/>
    </source>
</evidence>
<dbReference type="PANTHER" id="PTHR21087:SF16">
    <property type="entry name" value="SHIKIMATE KINASE 1, CHLOROPLASTIC"/>
    <property type="match status" value="1"/>
</dbReference>
<name>A0A2S4JGB0_9SPIO</name>
<dbReference type="InterPro" id="IPR031322">
    <property type="entry name" value="Shikimate/glucono_kinase"/>
</dbReference>
<comment type="pathway">
    <text evidence="7">Metabolic intermediate biosynthesis; chorismate biosynthesis; chorismate from D-erythrose 4-phosphate and phosphoenolpyruvate: step 5/7.</text>
</comment>
<feature type="binding site" evidence="7">
    <location>
        <position position="18"/>
    </location>
    <ligand>
        <name>Mg(2+)</name>
        <dbReference type="ChEBI" id="CHEBI:18420"/>
    </ligand>
</feature>
<accession>A0A2S4JGB0</accession>
<keyword evidence="2 7" id="KW-0808">Transferase</keyword>
<evidence type="ECO:0000256" key="1">
    <source>
        <dbReference type="ARBA" id="ARBA00022605"/>
    </source>
</evidence>
<keyword evidence="9" id="KW-1185">Reference proteome</keyword>
<dbReference type="GO" id="GO:0009073">
    <property type="term" value="P:aromatic amino acid family biosynthetic process"/>
    <property type="evidence" value="ECO:0007669"/>
    <property type="project" value="UniProtKB-KW"/>
</dbReference>
<dbReference type="AlphaFoldDB" id="A0A2S4JGB0"/>
<dbReference type="GO" id="GO:0009423">
    <property type="term" value="P:chorismate biosynthetic process"/>
    <property type="evidence" value="ECO:0007669"/>
    <property type="project" value="UniProtKB-UniRule"/>
</dbReference>
<comment type="function">
    <text evidence="7">Catalyzes the specific phosphorylation of the 3-hydroxyl group of shikimic acid using ATP as a cosubstrate.</text>
</comment>
<evidence type="ECO:0000256" key="6">
    <source>
        <dbReference type="ARBA" id="ARBA00023141"/>
    </source>
</evidence>
<dbReference type="GO" id="GO:0008652">
    <property type="term" value="P:amino acid biosynthetic process"/>
    <property type="evidence" value="ECO:0007669"/>
    <property type="project" value="UniProtKB-KW"/>
</dbReference>
<evidence type="ECO:0000313" key="9">
    <source>
        <dbReference type="Proteomes" id="UP000237350"/>
    </source>
</evidence>
<comment type="subcellular location">
    <subcellularLocation>
        <location evidence="7">Cytoplasm</location>
    </subcellularLocation>
</comment>
<evidence type="ECO:0000256" key="5">
    <source>
        <dbReference type="ARBA" id="ARBA00022840"/>
    </source>
</evidence>
<evidence type="ECO:0000256" key="3">
    <source>
        <dbReference type="ARBA" id="ARBA00022741"/>
    </source>
</evidence>
<comment type="caution">
    <text evidence="8">The sequence shown here is derived from an EMBL/GenBank/DDBJ whole genome shotgun (WGS) entry which is preliminary data.</text>
</comment>
<feature type="binding site" evidence="7">
    <location>
        <begin position="14"/>
        <end position="19"/>
    </location>
    <ligand>
        <name>ATP</name>
        <dbReference type="ChEBI" id="CHEBI:30616"/>
    </ligand>
</feature>
<keyword evidence="4 7" id="KW-0418">Kinase</keyword>
<reference evidence="9" key="1">
    <citation type="submission" date="2015-12" db="EMBL/GenBank/DDBJ databases">
        <authorList>
            <person name="Lodha T.D."/>
            <person name="Chintalapati S."/>
            <person name="Chintalapati V.R."/>
            <person name="Sravanthi T."/>
        </authorList>
    </citation>
    <scope>NUCLEOTIDE SEQUENCE [LARGE SCALE GENOMIC DNA]</scope>
    <source>
        <strain evidence="9">JC133</strain>
    </source>
</reference>
<sequence>MHLPAYLTLTGLKHAGKSSVARELSRAWPGTNHIDTDQIILERAARRGFPCPSPSSDSPESTPALILRQLFQELGHEAFAREEYLALQEVLEMPRQERLIIATGGGVCDNLEAMKLLEECRPIFYLRADPEVLFGRIAAGGIPPFLDPQDPRGSFLRLANRRDLLYREQADHLVDVSHLTVDEVAQAILKLHDRKGANTPGAAEQQY</sequence>
<feature type="binding site" evidence="7">
    <location>
        <position position="162"/>
    </location>
    <ligand>
        <name>substrate</name>
    </ligand>
</feature>
<dbReference type="HAMAP" id="MF_00109">
    <property type="entry name" value="Shikimate_kinase"/>
    <property type="match status" value="1"/>
</dbReference>
<evidence type="ECO:0000256" key="2">
    <source>
        <dbReference type="ARBA" id="ARBA00022679"/>
    </source>
</evidence>
<dbReference type="GO" id="GO:0004765">
    <property type="term" value="F:shikimate kinase activity"/>
    <property type="evidence" value="ECO:0007669"/>
    <property type="project" value="UniProtKB-UniRule"/>
</dbReference>
<proteinExistence type="inferred from homology"/>
<dbReference type="RefSeq" id="WP_103681128.1">
    <property type="nucleotide sequence ID" value="NZ_LPWH01000122.1"/>
</dbReference>
<keyword evidence="7" id="KW-0963">Cytoplasm</keyword>
<dbReference type="SUPFAM" id="SSF52540">
    <property type="entry name" value="P-loop containing nucleoside triphosphate hydrolases"/>
    <property type="match status" value="1"/>
</dbReference>
<dbReference type="GO" id="GO:0000287">
    <property type="term" value="F:magnesium ion binding"/>
    <property type="evidence" value="ECO:0007669"/>
    <property type="project" value="UniProtKB-UniRule"/>
</dbReference>
<organism evidence="8 9">
    <name type="scientific">Alkalispirochaeta sphaeroplastigenens</name>
    <dbReference type="NCBI Taxonomy" id="1187066"/>
    <lineage>
        <taxon>Bacteria</taxon>
        <taxon>Pseudomonadati</taxon>
        <taxon>Spirochaetota</taxon>
        <taxon>Spirochaetia</taxon>
        <taxon>Spirochaetales</taxon>
        <taxon>Spirochaetaceae</taxon>
        <taxon>Alkalispirochaeta</taxon>
    </lineage>
</organism>
<dbReference type="InterPro" id="IPR000623">
    <property type="entry name" value="Shikimate_kinase/TSH1"/>
</dbReference>
<keyword evidence="5 7" id="KW-0067">ATP-binding</keyword>
<keyword evidence="7" id="KW-0479">Metal-binding</keyword>
<feature type="binding site" evidence="7">
    <location>
        <position position="37"/>
    </location>
    <ligand>
        <name>substrate</name>
    </ligand>
</feature>
<dbReference type="OrthoDB" id="359948at2"/>
<dbReference type="GO" id="GO:0005829">
    <property type="term" value="C:cytosol"/>
    <property type="evidence" value="ECO:0007669"/>
    <property type="project" value="TreeGrafter"/>
</dbReference>
<dbReference type="Proteomes" id="UP000237350">
    <property type="component" value="Unassembled WGS sequence"/>
</dbReference>
<comment type="catalytic activity">
    <reaction evidence="7">
        <text>shikimate + ATP = 3-phosphoshikimate + ADP + H(+)</text>
        <dbReference type="Rhea" id="RHEA:13121"/>
        <dbReference type="ChEBI" id="CHEBI:15378"/>
        <dbReference type="ChEBI" id="CHEBI:30616"/>
        <dbReference type="ChEBI" id="CHEBI:36208"/>
        <dbReference type="ChEBI" id="CHEBI:145989"/>
        <dbReference type="ChEBI" id="CHEBI:456216"/>
        <dbReference type="EC" id="2.7.1.71"/>
    </reaction>
</comment>
<evidence type="ECO:0000256" key="4">
    <source>
        <dbReference type="ARBA" id="ARBA00022777"/>
    </source>
</evidence>
<keyword evidence="1 7" id="KW-0028">Amino-acid biosynthesis</keyword>
<keyword evidence="7" id="KW-0460">Magnesium</keyword>
<dbReference type="EC" id="2.7.1.71" evidence="7"/>
<dbReference type="GO" id="GO:0005524">
    <property type="term" value="F:ATP binding"/>
    <property type="evidence" value="ECO:0007669"/>
    <property type="project" value="UniProtKB-UniRule"/>
</dbReference>
<comment type="cofactor">
    <cofactor evidence="7">
        <name>Mg(2+)</name>
        <dbReference type="ChEBI" id="CHEBI:18420"/>
    </cofactor>
    <text evidence="7">Binds 1 Mg(2+) ion per subunit.</text>
</comment>
<comment type="similarity">
    <text evidence="7">Belongs to the shikimate kinase family.</text>
</comment>
<keyword evidence="6 7" id="KW-0057">Aromatic amino acid biosynthesis</keyword>
<comment type="caution">
    <text evidence="7">Lacks conserved residue(s) required for the propagation of feature annotation.</text>
</comment>
<dbReference type="Gene3D" id="3.40.50.300">
    <property type="entry name" value="P-loop containing nucleotide triphosphate hydrolases"/>
    <property type="match status" value="1"/>
</dbReference>
<dbReference type="PANTHER" id="PTHR21087">
    <property type="entry name" value="SHIKIMATE KINASE"/>
    <property type="match status" value="1"/>
</dbReference>
<dbReference type="UniPathway" id="UPA00053">
    <property type="reaction ID" value="UER00088"/>
</dbReference>
<evidence type="ECO:0000313" key="8">
    <source>
        <dbReference type="EMBL" id="POQ98529.1"/>
    </source>
</evidence>
<dbReference type="InterPro" id="IPR027417">
    <property type="entry name" value="P-loop_NTPase"/>
</dbReference>